<dbReference type="GO" id="GO:0000160">
    <property type="term" value="P:phosphorelay signal transduction system"/>
    <property type="evidence" value="ECO:0007669"/>
    <property type="project" value="InterPro"/>
</dbReference>
<gene>
    <name evidence="3" type="ORF">GXP67_12035</name>
</gene>
<dbReference type="Gene3D" id="3.40.50.2300">
    <property type="match status" value="1"/>
</dbReference>
<dbReference type="AlphaFoldDB" id="A0A6C0GGZ5"/>
<evidence type="ECO:0000259" key="2">
    <source>
        <dbReference type="PROSITE" id="PS50110"/>
    </source>
</evidence>
<feature type="modified residue" description="4-aspartylphosphate" evidence="1">
    <location>
        <position position="67"/>
    </location>
</feature>
<dbReference type="Pfam" id="PF00072">
    <property type="entry name" value="Response_reg"/>
    <property type="match status" value="1"/>
</dbReference>
<dbReference type="PROSITE" id="PS50110">
    <property type="entry name" value="RESPONSE_REGULATORY"/>
    <property type="match status" value="1"/>
</dbReference>
<dbReference type="InterPro" id="IPR052893">
    <property type="entry name" value="TCS_response_regulator"/>
</dbReference>
<protein>
    <submittedName>
        <fullName evidence="3">Response regulator</fullName>
    </submittedName>
</protein>
<keyword evidence="4" id="KW-1185">Reference proteome</keyword>
<dbReference type="PANTHER" id="PTHR44520:SF2">
    <property type="entry name" value="RESPONSE REGULATOR RCP1"/>
    <property type="match status" value="1"/>
</dbReference>
<organism evidence="3 4">
    <name type="scientific">Rhodocytophaga rosea</name>
    <dbReference type="NCBI Taxonomy" id="2704465"/>
    <lineage>
        <taxon>Bacteria</taxon>
        <taxon>Pseudomonadati</taxon>
        <taxon>Bacteroidota</taxon>
        <taxon>Cytophagia</taxon>
        <taxon>Cytophagales</taxon>
        <taxon>Rhodocytophagaceae</taxon>
        <taxon>Rhodocytophaga</taxon>
    </lineage>
</organism>
<proteinExistence type="predicted"/>
<evidence type="ECO:0000256" key="1">
    <source>
        <dbReference type="PROSITE-ProRule" id="PRU00169"/>
    </source>
</evidence>
<keyword evidence="1" id="KW-0597">Phosphoprotein</keyword>
<evidence type="ECO:0000313" key="4">
    <source>
        <dbReference type="Proteomes" id="UP000480178"/>
    </source>
</evidence>
<dbReference type="Proteomes" id="UP000480178">
    <property type="component" value="Chromosome"/>
</dbReference>
<reference evidence="3 4" key="1">
    <citation type="submission" date="2020-01" db="EMBL/GenBank/DDBJ databases">
        <authorList>
            <person name="Kim M.K."/>
        </authorList>
    </citation>
    <scope>NUCLEOTIDE SEQUENCE [LARGE SCALE GENOMIC DNA]</scope>
    <source>
        <strain evidence="3 4">172606-1</strain>
    </source>
</reference>
<sequence>MKKVAHILIIDDDYITTFLTKSMLEQLQVAQQIHLCYDGQAALDFLETNYELAHGGTAFFPEVILLDLNMPTLDGFEFLKAYEQKYGSITEKVSIYIITTSSHPKDIARSELFRVAGFLNKPITEEKLKDIFMANHFQ</sequence>
<dbReference type="InterPro" id="IPR001789">
    <property type="entry name" value="Sig_transdc_resp-reg_receiver"/>
</dbReference>
<dbReference type="RefSeq" id="WP_162443349.1">
    <property type="nucleotide sequence ID" value="NZ_CP048222.1"/>
</dbReference>
<accession>A0A6C0GGZ5</accession>
<evidence type="ECO:0000313" key="3">
    <source>
        <dbReference type="EMBL" id="QHT67311.1"/>
    </source>
</evidence>
<dbReference type="SUPFAM" id="SSF52172">
    <property type="entry name" value="CheY-like"/>
    <property type="match status" value="1"/>
</dbReference>
<dbReference type="KEGG" id="rhoz:GXP67_12035"/>
<dbReference type="PANTHER" id="PTHR44520">
    <property type="entry name" value="RESPONSE REGULATOR RCP1-RELATED"/>
    <property type="match status" value="1"/>
</dbReference>
<dbReference type="EMBL" id="CP048222">
    <property type="protein sequence ID" value="QHT67311.1"/>
    <property type="molecule type" value="Genomic_DNA"/>
</dbReference>
<dbReference type="InterPro" id="IPR011006">
    <property type="entry name" value="CheY-like_superfamily"/>
</dbReference>
<feature type="domain" description="Response regulatory" evidence="2">
    <location>
        <begin position="6"/>
        <end position="136"/>
    </location>
</feature>
<dbReference type="SMART" id="SM00448">
    <property type="entry name" value="REC"/>
    <property type="match status" value="1"/>
</dbReference>
<name>A0A6C0GGZ5_9BACT</name>